<evidence type="ECO:0000313" key="2">
    <source>
        <dbReference type="Proteomes" id="UP001152531"/>
    </source>
</evidence>
<reference evidence="1" key="1">
    <citation type="submission" date="2022-06" db="EMBL/GenBank/DDBJ databases">
        <authorList>
            <person name="Legras J.-L."/>
            <person name="Devillers H."/>
            <person name="Grondin C."/>
        </authorList>
    </citation>
    <scope>NUCLEOTIDE SEQUENCE</scope>
    <source>
        <strain evidence="1">CLIB 1444</strain>
    </source>
</reference>
<comment type="caution">
    <text evidence="1">The sequence shown here is derived from an EMBL/GenBank/DDBJ whole genome shotgun (WGS) entry which is preliminary data.</text>
</comment>
<sequence>MSAIINNIANKTVYWSKVGLEVAKIVYKKEFQPPTTEQFKTVYNSAFKFIQTPTLQKQFIKDVAQIQPTKENAFKYGFYGIQLLAFFSIGEAIGRRNLTGYPTPEGEHH</sequence>
<dbReference type="EMBL" id="CALSDN010000010">
    <property type="protein sequence ID" value="CAH6722630.1"/>
    <property type="molecule type" value="Genomic_DNA"/>
</dbReference>
<accession>A0ACA9YC38</accession>
<evidence type="ECO:0000313" key="1">
    <source>
        <dbReference type="EMBL" id="CAH6722630.1"/>
    </source>
</evidence>
<protein>
    <submittedName>
        <fullName evidence="1">ATP synthase subunit g, mitochondrial</fullName>
    </submittedName>
</protein>
<organism evidence="1 2">
    <name type="scientific">[Candida] jaroonii</name>
    <dbReference type="NCBI Taxonomy" id="467808"/>
    <lineage>
        <taxon>Eukaryota</taxon>
        <taxon>Fungi</taxon>
        <taxon>Dikarya</taxon>
        <taxon>Ascomycota</taxon>
        <taxon>Saccharomycotina</taxon>
        <taxon>Pichiomycetes</taxon>
        <taxon>Debaryomycetaceae</taxon>
        <taxon>Yamadazyma</taxon>
    </lineage>
</organism>
<gene>
    <name evidence="1" type="ORF">CLIB1444_10S02784</name>
</gene>
<dbReference type="Proteomes" id="UP001152531">
    <property type="component" value="Unassembled WGS sequence"/>
</dbReference>
<keyword evidence="2" id="KW-1185">Reference proteome</keyword>
<name>A0ACA9YC38_9ASCO</name>
<proteinExistence type="predicted"/>